<accession>A0A1M5RBG5</accession>
<evidence type="ECO:0000313" key="6">
    <source>
        <dbReference type="EMBL" id="SHH23645.1"/>
    </source>
</evidence>
<evidence type="ECO:0000256" key="2">
    <source>
        <dbReference type="ARBA" id="ARBA00023125"/>
    </source>
</evidence>
<evidence type="ECO:0000256" key="1">
    <source>
        <dbReference type="ARBA" id="ARBA00023015"/>
    </source>
</evidence>
<dbReference type="InterPro" id="IPR035472">
    <property type="entry name" value="RpiR-like_SIS"/>
</dbReference>
<evidence type="ECO:0000256" key="3">
    <source>
        <dbReference type="ARBA" id="ARBA00023163"/>
    </source>
</evidence>
<name>A0A1M5RBG5_9BACT</name>
<evidence type="ECO:0000259" key="5">
    <source>
        <dbReference type="PROSITE" id="PS51464"/>
    </source>
</evidence>
<keyword evidence="3" id="KW-0804">Transcription</keyword>
<organism evidence="6 7">
    <name type="scientific">Thermosipho atlanticus DSM 15807</name>
    <dbReference type="NCBI Taxonomy" id="1123380"/>
    <lineage>
        <taxon>Bacteria</taxon>
        <taxon>Thermotogati</taxon>
        <taxon>Thermotogota</taxon>
        <taxon>Thermotogae</taxon>
        <taxon>Thermotogales</taxon>
        <taxon>Fervidobacteriaceae</taxon>
        <taxon>Thermosipho</taxon>
    </lineage>
</organism>
<dbReference type="PANTHER" id="PTHR30514:SF1">
    <property type="entry name" value="HTH-TYPE TRANSCRIPTIONAL REGULATOR HEXR-RELATED"/>
    <property type="match status" value="1"/>
</dbReference>
<dbReference type="CDD" id="cd05013">
    <property type="entry name" value="SIS_RpiR"/>
    <property type="match status" value="1"/>
</dbReference>
<keyword evidence="1" id="KW-0805">Transcription regulation</keyword>
<gene>
    <name evidence="6" type="ORF">SAMN02745199_0446</name>
</gene>
<feature type="domain" description="HTH rpiR-type" evidence="4">
    <location>
        <begin position="6"/>
        <end position="83"/>
    </location>
</feature>
<dbReference type="InterPro" id="IPR001347">
    <property type="entry name" value="SIS_dom"/>
</dbReference>
<keyword evidence="2" id="KW-0238">DNA-binding</keyword>
<dbReference type="InterPro" id="IPR036388">
    <property type="entry name" value="WH-like_DNA-bd_sf"/>
</dbReference>
<dbReference type="SUPFAM" id="SSF53697">
    <property type="entry name" value="SIS domain"/>
    <property type="match status" value="1"/>
</dbReference>
<sequence length="284" mass="31883">MNKGQLTTFEKIKANYNSLSKAGKKLADFVLKNPEKVIRMSISELARIVGLKSESTVVKFYRNIGFSGYHDFKVSLAGDLAGKSILHSYKDIYINDSVDNVKKKFFSSTIRAFHDHLEKFTDKLLEEGAKILSSSNRIICLGYGASAAIAKYAAFRFSVFDKEIFFSEDSHFNALILRKLKENDCIIAISYSGETKDVIIPLEHRRGAKLIAITGNKESSLGKISDLVFEVKIEEISMRTDALISRYIQMAIIDILFTILVINGGEKVLNELTAARKSFSHLKF</sequence>
<dbReference type="InterPro" id="IPR009057">
    <property type="entry name" value="Homeodomain-like_sf"/>
</dbReference>
<dbReference type="PANTHER" id="PTHR30514">
    <property type="entry name" value="GLUCOKINASE"/>
    <property type="match status" value="1"/>
</dbReference>
<dbReference type="PROSITE" id="PS51071">
    <property type="entry name" value="HTH_RPIR"/>
    <property type="match status" value="1"/>
</dbReference>
<reference evidence="7" key="1">
    <citation type="submission" date="2016-11" db="EMBL/GenBank/DDBJ databases">
        <authorList>
            <person name="Varghese N."/>
            <person name="Submissions S."/>
        </authorList>
    </citation>
    <scope>NUCLEOTIDE SEQUENCE [LARGE SCALE GENOMIC DNA]</scope>
    <source>
        <strain evidence="7">DSM 15807</strain>
    </source>
</reference>
<dbReference type="InterPro" id="IPR046348">
    <property type="entry name" value="SIS_dom_sf"/>
</dbReference>
<keyword evidence="7" id="KW-1185">Reference proteome</keyword>
<protein>
    <submittedName>
        <fullName evidence="6">Transcriptional regulator, RpiR family</fullName>
    </submittedName>
</protein>
<dbReference type="InterPro" id="IPR000281">
    <property type="entry name" value="HTH_RpiR"/>
</dbReference>
<dbReference type="GO" id="GO:0097367">
    <property type="term" value="F:carbohydrate derivative binding"/>
    <property type="evidence" value="ECO:0007669"/>
    <property type="project" value="InterPro"/>
</dbReference>
<dbReference type="GO" id="GO:0003677">
    <property type="term" value="F:DNA binding"/>
    <property type="evidence" value="ECO:0007669"/>
    <property type="project" value="UniProtKB-KW"/>
</dbReference>
<dbReference type="STRING" id="1123380.SAMN02745199_0446"/>
<dbReference type="RefSeq" id="WP_073071672.1">
    <property type="nucleotide sequence ID" value="NZ_FQXN01000001.1"/>
</dbReference>
<dbReference type="Gene3D" id="3.40.50.10490">
    <property type="entry name" value="Glucose-6-phosphate isomerase like protein, domain 1"/>
    <property type="match status" value="1"/>
</dbReference>
<evidence type="ECO:0000259" key="4">
    <source>
        <dbReference type="PROSITE" id="PS51071"/>
    </source>
</evidence>
<dbReference type="OrthoDB" id="3684496at2"/>
<dbReference type="PROSITE" id="PS51464">
    <property type="entry name" value="SIS"/>
    <property type="match status" value="1"/>
</dbReference>
<dbReference type="Proteomes" id="UP000242592">
    <property type="component" value="Unassembled WGS sequence"/>
</dbReference>
<dbReference type="GO" id="GO:0003700">
    <property type="term" value="F:DNA-binding transcription factor activity"/>
    <property type="evidence" value="ECO:0007669"/>
    <property type="project" value="InterPro"/>
</dbReference>
<dbReference type="Pfam" id="PF01418">
    <property type="entry name" value="HTH_6"/>
    <property type="match status" value="1"/>
</dbReference>
<dbReference type="Gene3D" id="1.10.10.10">
    <property type="entry name" value="Winged helix-like DNA-binding domain superfamily/Winged helix DNA-binding domain"/>
    <property type="match status" value="1"/>
</dbReference>
<dbReference type="InterPro" id="IPR047640">
    <property type="entry name" value="RpiR-like"/>
</dbReference>
<dbReference type="EMBL" id="FQXN01000001">
    <property type="protein sequence ID" value="SHH23645.1"/>
    <property type="molecule type" value="Genomic_DNA"/>
</dbReference>
<dbReference type="GO" id="GO:1901135">
    <property type="term" value="P:carbohydrate derivative metabolic process"/>
    <property type="evidence" value="ECO:0007669"/>
    <property type="project" value="InterPro"/>
</dbReference>
<dbReference type="Pfam" id="PF01380">
    <property type="entry name" value="SIS"/>
    <property type="match status" value="1"/>
</dbReference>
<evidence type="ECO:0000313" key="7">
    <source>
        <dbReference type="Proteomes" id="UP000242592"/>
    </source>
</evidence>
<dbReference type="AlphaFoldDB" id="A0A1M5RBG5"/>
<feature type="domain" description="SIS" evidence="5">
    <location>
        <begin position="128"/>
        <end position="266"/>
    </location>
</feature>
<proteinExistence type="predicted"/>
<dbReference type="SUPFAM" id="SSF46689">
    <property type="entry name" value="Homeodomain-like"/>
    <property type="match status" value="1"/>
</dbReference>